<reference evidence="1" key="1">
    <citation type="journal article" date="2014" name="Front. Microbiol.">
        <title>High frequency of phylogenetically diverse reductive dehalogenase-homologous genes in deep subseafloor sedimentary metagenomes.</title>
        <authorList>
            <person name="Kawai M."/>
            <person name="Futagami T."/>
            <person name="Toyoda A."/>
            <person name="Takaki Y."/>
            <person name="Nishi S."/>
            <person name="Hori S."/>
            <person name="Arai W."/>
            <person name="Tsubouchi T."/>
            <person name="Morono Y."/>
            <person name="Uchiyama I."/>
            <person name="Ito T."/>
            <person name="Fujiyama A."/>
            <person name="Inagaki F."/>
            <person name="Takami H."/>
        </authorList>
    </citation>
    <scope>NUCLEOTIDE SEQUENCE</scope>
    <source>
        <strain evidence="1">Expedition CK06-06</strain>
    </source>
</reference>
<feature type="non-terminal residue" evidence="1">
    <location>
        <position position="1"/>
    </location>
</feature>
<sequence>VTEKLVQLLKIDIDLTDLSTKSVHFEKRIDGLVHKQPLLAAQIKKLEENYDKEYFEEKGGFEEWLKQHGIDKL</sequence>
<dbReference type="AlphaFoldDB" id="X1QVN2"/>
<accession>X1QVN2</accession>
<dbReference type="EMBL" id="BARW01001151">
    <property type="protein sequence ID" value="GAI72328.1"/>
    <property type="molecule type" value="Genomic_DNA"/>
</dbReference>
<dbReference type="Gene3D" id="3.40.50.10900">
    <property type="entry name" value="PAC-like subunit"/>
    <property type="match status" value="1"/>
</dbReference>
<protein>
    <submittedName>
        <fullName evidence="1">Uncharacterized protein</fullName>
    </submittedName>
</protein>
<comment type="caution">
    <text evidence="1">The sequence shown here is derived from an EMBL/GenBank/DDBJ whole genome shotgun (WGS) entry which is preliminary data.</text>
</comment>
<organism evidence="1">
    <name type="scientific">marine sediment metagenome</name>
    <dbReference type="NCBI Taxonomy" id="412755"/>
    <lineage>
        <taxon>unclassified sequences</taxon>
        <taxon>metagenomes</taxon>
        <taxon>ecological metagenomes</taxon>
    </lineage>
</organism>
<gene>
    <name evidence="1" type="ORF">S12H4_03912</name>
</gene>
<dbReference type="InterPro" id="IPR038389">
    <property type="entry name" value="PSMG2_sf"/>
</dbReference>
<evidence type="ECO:0000313" key="1">
    <source>
        <dbReference type="EMBL" id="GAI72328.1"/>
    </source>
</evidence>
<proteinExistence type="predicted"/>
<name>X1QVN2_9ZZZZ</name>